<feature type="region of interest" description="Disordered" evidence="1">
    <location>
        <begin position="1"/>
        <end position="21"/>
    </location>
</feature>
<accession>A0A382YPH2</accession>
<organism evidence="2">
    <name type="scientific">marine metagenome</name>
    <dbReference type="NCBI Taxonomy" id="408172"/>
    <lineage>
        <taxon>unclassified sequences</taxon>
        <taxon>metagenomes</taxon>
        <taxon>ecological metagenomes</taxon>
    </lineage>
</organism>
<dbReference type="InterPro" id="IPR036410">
    <property type="entry name" value="HSP_DnaJ_Cys-rich_dom_sf"/>
</dbReference>
<dbReference type="AlphaFoldDB" id="A0A382YPH2"/>
<dbReference type="Gene3D" id="6.20.20.10">
    <property type="match status" value="1"/>
</dbReference>
<dbReference type="SUPFAM" id="SSF57938">
    <property type="entry name" value="DnaJ/Hsp40 cysteine-rich domain"/>
    <property type="match status" value="1"/>
</dbReference>
<sequence>MKRLNMPYEHEDKKNPKELPRRLCPDCDGTGVDLLPGDQGFYAKIECPQCKGRGAQVWRPNQQKWEASQKRDTDRFDNGDST</sequence>
<feature type="compositionally biased region" description="Basic and acidic residues" evidence="1">
    <location>
        <begin position="8"/>
        <end position="21"/>
    </location>
</feature>
<evidence type="ECO:0000313" key="2">
    <source>
        <dbReference type="EMBL" id="SVD85206.1"/>
    </source>
</evidence>
<dbReference type="EMBL" id="UINC01177516">
    <property type="protein sequence ID" value="SVD85206.1"/>
    <property type="molecule type" value="Genomic_DNA"/>
</dbReference>
<proteinExistence type="predicted"/>
<feature type="compositionally biased region" description="Basic and acidic residues" evidence="1">
    <location>
        <begin position="67"/>
        <end position="82"/>
    </location>
</feature>
<protein>
    <submittedName>
        <fullName evidence="2">Uncharacterized protein</fullName>
    </submittedName>
</protein>
<reference evidence="2" key="1">
    <citation type="submission" date="2018-05" db="EMBL/GenBank/DDBJ databases">
        <authorList>
            <person name="Lanie J.A."/>
            <person name="Ng W.-L."/>
            <person name="Kazmierczak K.M."/>
            <person name="Andrzejewski T.M."/>
            <person name="Davidsen T.M."/>
            <person name="Wayne K.J."/>
            <person name="Tettelin H."/>
            <person name="Glass J.I."/>
            <person name="Rusch D."/>
            <person name="Podicherti R."/>
            <person name="Tsui H.-C.T."/>
            <person name="Winkler M.E."/>
        </authorList>
    </citation>
    <scope>NUCLEOTIDE SEQUENCE</scope>
</reference>
<feature type="region of interest" description="Disordered" evidence="1">
    <location>
        <begin position="58"/>
        <end position="82"/>
    </location>
</feature>
<gene>
    <name evidence="2" type="ORF">METZ01_LOCUS438060</name>
</gene>
<name>A0A382YPH2_9ZZZZ</name>
<evidence type="ECO:0000256" key="1">
    <source>
        <dbReference type="SAM" id="MobiDB-lite"/>
    </source>
</evidence>